<evidence type="ECO:0000313" key="2">
    <source>
        <dbReference type="Proteomes" id="UP001468798"/>
    </source>
</evidence>
<dbReference type="EMBL" id="JBCGDP010000002">
    <property type="protein sequence ID" value="MEM0575434.1"/>
    <property type="molecule type" value="Genomic_DNA"/>
</dbReference>
<keyword evidence="2" id="KW-1185">Reference proteome</keyword>
<gene>
    <name evidence="1" type="ORF">WFZ86_02900</name>
</gene>
<dbReference type="RefSeq" id="WP_342690531.1">
    <property type="nucleotide sequence ID" value="NZ_JBCGDP010000002.1"/>
</dbReference>
<name>A0ABU9NMC9_9FLAO</name>
<protein>
    <recommendedName>
        <fullName evidence="3">DUF5666 domain-containing protein</fullName>
    </recommendedName>
</protein>
<sequence length="128" mass="14370">MKKQLTLTIFLLLGVIGYSQSLDCSKLKNVKAVDPDYPKKIFVINGAIQESFDNGVLKMVWSVKWITDCQYEITCTKKIAESQIEVGDRIVIDIVSIDGDCFTLKRTLYCKNFPEGDVDSGSTYCIAK</sequence>
<organism evidence="1 2">
    <name type="scientific">Flavobacterium polysaccharolyticum</name>
    <dbReference type="NCBI Taxonomy" id="3133148"/>
    <lineage>
        <taxon>Bacteria</taxon>
        <taxon>Pseudomonadati</taxon>
        <taxon>Bacteroidota</taxon>
        <taxon>Flavobacteriia</taxon>
        <taxon>Flavobacteriales</taxon>
        <taxon>Flavobacteriaceae</taxon>
        <taxon>Flavobacterium</taxon>
    </lineage>
</organism>
<comment type="caution">
    <text evidence="1">The sequence shown here is derived from an EMBL/GenBank/DDBJ whole genome shotgun (WGS) entry which is preliminary data.</text>
</comment>
<evidence type="ECO:0008006" key="3">
    <source>
        <dbReference type="Google" id="ProtNLM"/>
    </source>
</evidence>
<accession>A0ABU9NMC9</accession>
<evidence type="ECO:0000313" key="1">
    <source>
        <dbReference type="EMBL" id="MEM0575434.1"/>
    </source>
</evidence>
<proteinExistence type="predicted"/>
<reference evidence="1 2" key="1">
    <citation type="submission" date="2024-03" db="EMBL/GenBank/DDBJ databases">
        <title>Two novel species of the genus Flavobacterium exhibiting potentially degradation of complex polysaccharides.</title>
        <authorList>
            <person name="Lian X."/>
        </authorList>
    </citation>
    <scope>NUCLEOTIDE SEQUENCE [LARGE SCALE GENOMIC DNA]</scope>
    <source>
        <strain evidence="1 2">N6</strain>
    </source>
</reference>
<dbReference type="Proteomes" id="UP001468798">
    <property type="component" value="Unassembled WGS sequence"/>
</dbReference>